<proteinExistence type="predicted"/>
<accession>A0ACC0KZS5</accession>
<comment type="caution">
    <text evidence="1">The sequence shown here is derived from an EMBL/GenBank/DDBJ whole genome shotgun (WGS) entry which is preliminary data.</text>
</comment>
<protein>
    <submittedName>
        <fullName evidence="1">Uncharacterized protein</fullName>
    </submittedName>
</protein>
<evidence type="ECO:0000313" key="2">
    <source>
        <dbReference type="Proteomes" id="UP001064048"/>
    </source>
</evidence>
<sequence>MHSISPFRKVIAPELSAVRRCGRHTLRCAPDCFPPVFLQSALEGWGNSNQHSPRRRIENKTSNRTDGKRYTFNISQFPSNSSSESFTLDRVVVVMLWSIDSCATAAVATRRQVARCLAEWEQSFILECVTDLMRFHNRGSKYLHPVDSTTEPPVFIEDTNLNGYFSDASNNVVRRAGGPKEPAATYMAPVNTDARRNSNPRVPMDLDDTDPKHKKHTHKKKKSKRGHKKHHKDEKKRFNKISSIEIDRNVVSLEDSGVNNASHMKLTTAIHVRTVQPIRHHAQDAVGTGTNSAHQGCTSFTHRSVKAIYSSLREHPRVPDALQNRGSLISILNKQ</sequence>
<dbReference type="EMBL" id="CM046127">
    <property type="protein sequence ID" value="KAI8441681.1"/>
    <property type="molecule type" value="Genomic_DNA"/>
</dbReference>
<organism evidence="1 2">
    <name type="scientific">Choristoneura fumiferana</name>
    <name type="common">Spruce budworm moth</name>
    <name type="synonym">Archips fumiferana</name>
    <dbReference type="NCBI Taxonomy" id="7141"/>
    <lineage>
        <taxon>Eukaryota</taxon>
        <taxon>Metazoa</taxon>
        <taxon>Ecdysozoa</taxon>
        <taxon>Arthropoda</taxon>
        <taxon>Hexapoda</taxon>
        <taxon>Insecta</taxon>
        <taxon>Pterygota</taxon>
        <taxon>Neoptera</taxon>
        <taxon>Endopterygota</taxon>
        <taxon>Lepidoptera</taxon>
        <taxon>Glossata</taxon>
        <taxon>Ditrysia</taxon>
        <taxon>Tortricoidea</taxon>
        <taxon>Tortricidae</taxon>
        <taxon>Tortricinae</taxon>
        <taxon>Choristoneura</taxon>
    </lineage>
</organism>
<dbReference type="Proteomes" id="UP001064048">
    <property type="component" value="Chromosome 27"/>
</dbReference>
<name>A0ACC0KZS5_CHOFU</name>
<keyword evidence="2" id="KW-1185">Reference proteome</keyword>
<evidence type="ECO:0000313" key="1">
    <source>
        <dbReference type="EMBL" id="KAI8441681.1"/>
    </source>
</evidence>
<gene>
    <name evidence="1" type="ORF">MSG28_015215</name>
</gene>
<reference evidence="1 2" key="1">
    <citation type="journal article" date="2022" name="Genome Biol. Evol.">
        <title>The Spruce Budworm Genome: Reconstructing the Evolutionary History of Antifreeze Proteins.</title>
        <authorList>
            <person name="Beliveau C."/>
            <person name="Gagne P."/>
            <person name="Picq S."/>
            <person name="Vernygora O."/>
            <person name="Keeling C.I."/>
            <person name="Pinkney K."/>
            <person name="Doucet D."/>
            <person name="Wen F."/>
            <person name="Johnston J.S."/>
            <person name="Maaroufi H."/>
            <person name="Boyle B."/>
            <person name="Laroche J."/>
            <person name="Dewar K."/>
            <person name="Juretic N."/>
            <person name="Blackburn G."/>
            <person name="Nisole A."/>
            <person name="Brunet B."/>
            <person name="Brandao M."/>
            <person name="Lumley L."/>
            <person name="Duan J."/>
            <person name="Quan G."/>
            <person name="Lucarotti C.J."/>
            <person name="Roe A.D."/>
            <person name="Sperling F.A.H."/>
            <person name="Levesque R.C."/>
            <person name="Cusson M."/>
        </authorList>
    </citation>
    <scope>NUCLEOTIDE SEQUENCE [LARGE SCALE GENOMIC DNA]</scope>
    <source>
        <strain evidence="1">Glfc:IPQL:Cfum</strain>
    </source>
</reference>